<keyword evidence="4" id="KW-1185">Reference proteome</keyword>
<dbReference type="GO" id="GO:1905515">
    <property type="term" value="P:non-motile cilium assembly"/>
    <property type="evidence" value="ECO:0007669"/>
    <property type="project" value="TreeGrafter"/>
</dbReference>
<dbReference type="Gene3D" id="1.25.40.10">
    <property type="entry name" value="Tetratricopeptide repeat domain"/>
    <property type="match status" value="2"/>
</dbReference>
<dbReference type="Ensembl" id="ENSTRUT00000082270.1">
    <property type="protein sequence ID" value="ENSTRUP00000081217.1"/>
    <property type="gene ID" value="ENSTRUG00000015770.3"/>
</dbReference>
<reference evidence="3" key="2">
    <citation type="submission" date="2025-08" db="UniProtKB">
        <authorList>
            <consortium name="Ensembl"/>
        </authorList>
    </citation>
    <scope>IDENTIFICATION</scope>
</reference>
<dbReference type="GO" id="GO:0005814">
    <property type="term" value="C:centriole"/>
    <property type="evidence" value="ECO:0007669"/>
    <property type="project" value="TreeGrafter"/>
</dbReference>
<feature type="region of interest" description="Disordered" evidence="2">
    <location>
        <begin position="1"/>
        <end position="40"/>
    </location>
</feature>
<reference evidence="3 4" key="1">
    <citation type="journal article" date="2011" name="Genome Biol. Evol.">
        <title>Integration of the genetic map and genome assembly of fugu facilitates insights into distinct features of genome evolution in teleosts and mammals.</title>
        <authorList>
            <person name="Kai W."/>
            <person name="Kikuchi K."/>
            <person name="Tohari S."/>
            <person name="Chew A.K."/>
            <person name="Tay A."/>
            <person name="Fujiwara A."/>
            <person name="Hosoya S."/>
            <person name="Suetake H."/>
            <person name="Naruse K."/>
            <person name="Brenner S."/>
            <person name="Suzuki Y."/>
            <person name="Venkatesh B."/>
        </authorList>
    </citation>
    <scope>NUCLEOTIDE SEQUENCE [LARGE SCALE GENOMIC DNA]</scope>
</reference>
<dbReference type="GO" id="GO:0060122">
    <property type="term" value="P:inner ear receptor cell stereocilium organization"/>
    <property type="evidence" value="ECO:0007669"/>
    <property type="project" value="TreeGrafter"/>
</dbReference>
<feature type="compositionally biased region" description="Acidic residues" evidence="2">
    <location>
        <begin position="691"/>
        <end position="706"/>
    </location>
</feature>
<dbReference type="SUPFAM" id="SSF48452">
    <property type="entry name" value="TPR-like"/>
    <property type="match status" value="2"/>
</dbReference>
<evidence type="ECO:0000313" key="3">
    <source>
        <dbReference type="Ensembl" id="ENSTRUP00000081217.1"/>
    </source>
</evidence>
<dbReference type="GO" id="GO:0036064">
    <property type="term" value="C:ciliary basal body"/>
    <property type="evidence" value="ECO:0007669"/>
    <property type="project" value="TreeGrafter"/>
</dbReference>
<dbReference type="AlphaFoldDB" id="A0A674P639"/>
<evidence type="ECO:0000256" key="1">
    <source>
        <dbReference type="PROSITE-ProRule" id="PRU00339"/>
    </source>
</evidence>
<dbReference type="GeneTree" id="ENSGT00390000015473"/>
<accession>A0A674P639</accession>
<dbReference type="PANTHER" id="PTHR44117:SF1">
    <property type="entry name" value="INTRAFLAGELLAR TRANSPORT PROTEIN 88 HOMOLOG"/>
    <property type="match status" value="1"/>
</dbReference>
<dbReference type="InterPro" id="IPR019734">
    <property type="entry name" value="TPR_rpt"/>
</dbReference>
<dbReference type="GO" id="GO:0019894">
    <property type="term" value="F:kinesin binding"/>
    <property type="evidence" value="ECO:0007669"/>
    <property type="project" value="TreeGrafter"/>
</dbReference>
<dbReference type="Proteomes" id="UP000005226">
    <property type="component" value="Chromosome 1"/>
</dbReference>
<dbReference type="PROSITE" id="PS50005">
    <property type="entry name" value="TPR"/>
    <property type="match status" value="2"/>
</dbReference>
<protein>
    <submittedName>
        <fullName evidence="3">Intraflagellar transport 88 homolog</fullName>
    </submittedName>
</protein>
<dbReference type="Pfam" id="PF13174">
    <property type="entry name" value="TPR_6"/>
    <property type="match status" value="1"/>
</dbReference>
<dbReference type="GO" id="GO:0001822">
    <property type="term" value="P:kidney development"/>
    <property type="evidence" value="ECO:0007669"/>
    <property type="project" value="TreeGrafter"/>
</dbReference>
<dbReference type="Pfam" id="PF13424">
    <property type="entry name" value="TPR_12"/>
    <property type="match status" value="1"/>
</dbReference>
<reference evidence="3" key="3">
    <citation type="submission" date="2025-09" db="UniProtKB">
        <authorList>
            <consortium name="Ensembl"/>
        </authorList>
    </citation>
    <scope>IDENTIFICATION</scope>
</reference>
<dbReference type="PANTHER" id="PTHR44117">
    <property type="entry name" value="INTRAFLAGELLAR TRANSPORT PROTEIN 88 HOMOLOG"/>
    <property type="match status" value="1"/>
</dbReference>
<name>A0A674P639_TAKRU</name>
<keyword evidence="1" id="KW-0802">TPR repeat</keyword>
<dbReference type="GO" id="GO:0097546">
    <property type="term" value="C:ciliary base"/>
    <property type="evidence" value="ECO:0007669"/>
    <property type="project" value="TreeGrafter"/>
</dbReference>
<evidence type="ECO:0000256" key="2">
    <source>
        <dbReference type="SAM" id="MobiDB-lite"/>
    </source>
</evidence>
<dbReference type="GO" id="GO:0097730">
    <property type="term" value="C:non-motile cilium"/>
    <property type="evidence" value="ECO:0007669"/>
    <property type="project" value="TreeGrafter"/>
</dbReference>
<proteinExistence type="predicted"/>
<dbReference type="InterPro" id="IPR011990">
    <property type="entry name" value="TPR-like_helical_dom_sf"/>
</dbReference>
<evidence type="ECO:0000313" key="4">
    <source>
        <dbReference type="Proteomes" id="UP000005226"/>
    </source>
</evidence>
<feature type="repeat" description="TPR" evidence="1">
    <location>
        <begin position="178"/>
        <end position="211"/>
    </location>
</feature>
<gene>
    <name evidence="3" type="primary">ift88</name>
</gene>
<feature type="repeat" description="TPR" evidence="1">
    <location>
        <begin position="139"/>
        <end position="172"/>
    </location>
</feature>
<dbReference type="Pfam" id="PF13181">
    <property type="entry name" value="TPR_8"/>
    <property type="match status" value="2"/>
</dbReference>
<organism evidence="3 4">
    <name type="scientific">Takifugu rubripes</name>
    <name type="common">Japanese pufferfish</name>
    <name type="synonym">Fugu rubripes</name>
    <dbReference type="NCBI Taxonomy" id="31033"/>
    <lineage>
        <taxon>Eukaryota</taxon>
        <taxon>Metazoa</taxon>
        <taxon>Chordata</taxon>
        <taxon>Craniata</taxon>
        <taxon>Vertebrata</taxon>
        <taxon>Euteleostomi</taxon>
        <taxon>Actinopterygii</taxon>
        <taxon>Neopterygii</taxon>
        <taxon>Teleostei</taxon>
        <taxon>Neoteleostei</taxon>
        <taxon>Acanthomorphata</taxon>
        <taxon>Eupercaria</taxon>
        <taxon>Tetraodontiformes</taxon>
        <taxon>Tetradontoidea</taxon>
        <taxon>Tetraodontidae</taxon>
        <taxon>Takifugu</taxon>
    </lineage>
</organism>
<dbReference type="FunFam" id="1.25.40.10:FF:000468">
    <property type="entry name" value="Intraflagellar transport 88 homolog"/>
    <property type="match status" value="1"/>
</dbReference>
<dbReference type="SMART" id="SM00028">
    <property type="entry name" value="TPR"/>
    <property type="match status" value="8"/>
</dbReference>
<dbReference type="GO" id="GO:0042073">
    <property type="term" value="P:intraciliary transport"/>
    <property type="evidence" value="ECO:0007669"/>
    <property type="project" value="TreeGrafter"/>
</dbReference>
<feature type="compositionally biased region" description="Basic and acidic residues" evidence="2">
    <location>
        <begin position="679"/>
        <end position="690"/>
    </location>
</feature>
<feature type="compositionally biased region" description="Basic and acidic residues" evidence="2">
    <location>
        <begin position="601"/>
        <end position="624"/>
    </location>
</feature>
<sequence>MTAVSAAGYSSSLTRGPAFDPLGQARGPAPPLEDKNEDTPEEKIKILEKKVNDLVLESCMAQSSGNFQLALEKAKEASRKERTLVRQREQSDKADQINIDLYGSVLLNLANQYENNEMYPEALQNYKLIVKNRLLQNAGRFNVSMANIYVKQQNYMEAIKLYQKALDQIPNTFKELKMKIMENIGLVFVRIGQYPKAIIYFEDIMSQSPNTKTGYNLVLCYYAIGDKERMKKGFQKLISVPLSFDEDKYIPSNDDDSTDMFTEAIQNDKLHQMEKQRSEKYIMTAAKLIAPAIETTFAAGFDWSVDVVKSSQYTDLADDLEIIKAVTYLRQKDFNQAIETLKTFEKKDTRAKSTAGTNLSFLYFLEEDYEQAERYADVAMSTDRYNPGALNNKGCTVFVKQDYEKAAEFFKEALRNDSSCTEALYNLGLTYKKLNRLEESVDCFLKHHAILRNSAEVMYQLANLYPSLLEDPQQAIQWLMHVISVSPTDCGVLAKLGQLFDDEGDESQALHHYTEVKGAFPLRSDLIGVSCVFVRPNEVEWHLRVAGCYRRSGNYHTALETYKETHQRFPEDIECLTFLVRLTNDMGLEEVQEYANKLKKAEKMREVREQRMKSGREGSGRGWREGSAGSAGDHSGGSAKGERLSAKMRSLPVSNEPYETSAPKELDASYVDPLGPQMERPKTGAKKRVEDDDFEDEELGDDLLPE</sequence>
<feature type="region of interest" description="Disordered" evidence="2">
    <location>
        <begin position="601"/>
        <end position="706"/>
    </location>
</feature>